<organism evidence="1">
    <name type="scientific">Octopus bimaculoides</name>
    <name type="common">California two-spotted octopus</name>
    <dbReference type="NCBI Taxonomy" id="37653"/>
    <lineage>
        <taxon>Eukaryota</taxon>
        <taxon>Metazoa</taxon>
        <taxon>Spiralia</taxon>
        <taxon>Lophotrochozoa</taxon>
        <taxon>Mollusca</taxon>
        <taxon>Cephalopoda</taxon>
        <taxon>Coleoidea</taxon>
        <taxon>Octopodiformes</taxon>
        <taxon>Octopoda</taxon>
        <taxon>Incirrata</taxon>
        <taxon>Octopodidae</taxon>
        <taxon>Octopus</taxon>
    </lineage>
</organism>
<protein>
    <submittedName>
        <fullName evidence="1">Uncharacterized protein</fullName>
    </submittedName>
</protein>
<evidence type="ECO:0000313" key="1">
    <source>
        <dbReference type="EMBL" id="KOF78009.1"/>
    </source>
</evidence>
<gene>
    <name evidence="1" type="ORF">OCBIM_22031392mg</name>
</gene>
<dbReference type="EMBL" id="KQ421229">
    <property type="protein sequence ID" value="KOF78009.1"/>
    <property type="molecule type" value="Genomic_DNA"/>
</dbReference>
<proteinExistence type="predicted"/>
<dbReference type="AlphaFoldDB" id="A0A0L8GMC0"/>
<sequence length="101" mass="12246">MLKNHNKAEIYDKWLNSSPIILPRKFQIKHITDEPEEQRFLREKLASEKMKTEVELLKLRAQNHEQKYTKIDDVMLFELTTHSNEQSLEHVIKLWKDECQK</sequence>
<reference evidence="1" key="1">
    <citation type="submission" date="2015-07" db="EMBL/GenBank/DDBJ databases">
        <title>MeaNS - Measles Nucleotide Surveillance Program.</title>
        <authorList>
            <person name="Tran T."/>
            <person name="Druce J."/>
        </authorList>
    </citation>
    <scope>NUCLEOTIDE SEQUENCE</scope>
    <source>
        <strain evidence="1">UCB-OBI-ISO-001</strain>
        <tissue evidence="1">Gonad</tissue>
    </source>
</reference>
<accession>A0A0L8GMC0</accession>
<name>A0A0L8GMC0_OCTBM</name>